<reference evidence="2 3" key="1">
    <citation type="submission" date="2016-11" db="EMBL/GenBank/DDBJ databases">
        <authorList>
            <person name="Varghese N."/>
            <person name="Submissions S."/>
        </authorList>
    </citation>
    <scope>NUCLEOTIDE SEQUENCE [LARGE SCALE GENOMIC DNA]</scope>
    <source>
        <strain evidence="2 3">DSM 19027</strain>
    </source>
</reference>
<sequence length="154" mass="17519">MGLKIDSGSSDRKPAALSGPVSKRTDKVQGKSTAQFSSHLSRHFGHAQEEVLKEMAKEIEKQGEKLAKHVDIAELKVYKRLVSEFLNEAVRASSKFSKESFLDRRGRHRVYAIIRSINENLEKLTEEVLKTERNHLEILGRIEDIRGLILDLIL</sequence>
<dbReference type="RefSeq" id="WP_149679075.1">
    <property type="nucleotide sequence ID" value="NZ_DAONMB010000005.1"/>
</dbReference>
<dbReference type="AlphaFoldDB" id="A0A1M6HUM5"/>
<proteinExistence type="predicted"/>
<dbReference type="Pfam" id="PF03885">
    <property type="entry name" value="DUF327"/>
    <property type="match status" value="1"/>
</dbReference>
<organism evidence="2 3">
    <name type="scientific">Thermoclostridium caenicola</name>
    <dbReference type="NCBI Taxonomy" id="659425"/>
    <lineage>
        <taxon>Bacteria</taxon>
        <taxon>Bacillati</taxon>
        <taxon>Bacillota</taxon>
        <taxon>Clostridia</taxon>
        <taxon>Eubacteriales</taxon>
        <taxon>Oscillospiraceae</taxon>
        <taxon>Thermoclostridium</taxon>
    </lineage>
</organism>
<keyword evidence="3" id="KW-1185">Reference proteome</keyword>
<protein>
    <recommendedName>
        <fullName evidence="4">DUF327 domain-containing protein</fullName>
    </recommendedName>
</protein>
<gene>
    <name evidence="2" type="ORF">SAMN05444373_103529</name>
</gene>
<evidence type="ECO:0000256" key="1">
    <source>
        <dbReference type="SAM" id="MobiDB-lite"/>
    </source>
</evidence>
<feature type="compositionally biased region" description="Polar residues" evidence="1">
    <location>
        <begin position="30"/>
        <end position="39"/>
    </location>
</feature>
<dbReference type="EMBL" id="FQZP01000035">
    <property type="protein sequence ID" value="SHJ25881.1"/>
    <property type="molecule type" value="Genomic_DNA"/>
</dbReference>
<dbReference type="InterPro" id="IPR024042">
    <property type="entry name" value="TM1646-like_dom_sf"/>
</dbReference>
<dbReference type="InterPro" id="IPR005585">
    <property type="entry name" value="DUF327"/>
</dbReference>
<evidence type="ECO:0000313" key="2">
    <source>
        <dbReference type="EMBL" id="SHJ25881.1"/>
    </source>
</evidence>
<evidence type="ECO:0008006" key="4">
    <source>
        <dbReference type="Google" id="ProtNLM"/>
    </source>
</evidence>
<evidence type="ECO:0000313" key="3">
    <source>
        <dbReference type="Proteomes" id="UP000324781"/>
    </source>
</evidence>
<dbReference type="SUPFAM" id="SSF158397">
    <property type="entry name" value="TM1646-like"/>
    <property type="match status" value="1"/>
</dbReference>
<dbReference type="Gene3D" id="1.20.120.490">
    <property type="entry name" value="Hypothetical protein TM1646-like domain"/>
    <property type="match status" value="1"/>
</dbReference>
<accession>A0A1M6HUM5</accession>
<feature type="region of interest" description="Disordered" evidence="1">
    <location>
        <begin position="1"/>
        <end position="40"/>
    </location>
</feature>
<dbReference type="OrthoDB" id="1680946at2"/>
<name>A0A1M6HUM5_9FIRM</name>
<dbReference type="Proteomes" id="UP000324781">
    <property type="component" value="Unassembled WGS sequence"/>
</dbReference>